<name>A0A0F9RLR4_9ZZZZ</name>
<accession>A0A0F9RLR4</accession>
<reference evidence="1" key="1">
    <citation type="journal article" date="2015" name="Nature">
        <title>Complex archaea that bridge the gap between prokaryotes and eukaryotes.</title>
        <authorList>
            <person name="Spang A."/>
            <person name="Saw J.H."/>
            <person name="Jorgensen S.L."/>
            <person name="Zaremba-Niedzwiedzka K."/>
            <person name="Martijn J."/>
            <person name="Lind A.E."/>
            <person name="van Eijk R."/>
            <person name="Schleper C."/>
            <person name="Guy L."/>
            <person name="Ettema T.J."/>
        </authorList>
    </citation>
    <scope>NUCLEOTIDE SEQUENCE</scope>
</reference>
<dbReference type="EMBL" id="LAZR01000875">
    <property type="protein sequence ID" value="KKN55684.1"/>
    <property type="molecule type" value="Genomic_DNA"/>
</dbReference>
<organism evidence="1">
    <name type="scientific">marine sediment metagenome</name>
    <dbReference type="NCBI Taxonomy" id="412755"/>
    <lineage>
        <taxon>unclassified sequences</taxon>
        <taxon>metagenomes</taxon>
        <taxon>ecological metagenomes</taxon>
    </lineage>
</organism>
<gene>
    <name evidence="1" type="ORF">LCGC14_0579860</name>
</gene>
<dbReference type="AlphaFoldDB" id="A0A0F9RLR4"/>
<sequence>MENKRKYQVVFEKVVIPACTISVEIDKKSGEPSWDSVVRADTKAREEWATQNEQHIFLRVSEINEIY</sequence>
<proteinExistence type="predicted"/>
<evidence type="ECO:0000313" key="1">
    <source>
        <dbReference type="EMBL" id="KKN55684.1"/>
    </source>
</evidence>
<protein>
    <submittedName>
        <fullName evidence="1">Uncharacterized protein</fullName>
    </submittedName>
</protein>
<comment type="caution">
    <text evidence="1">The sequence shown here is derived from an EMBL/GenBank/DDBJ whole genome shotgun (WGS) entry which is preliminary data.</text>
</comment>